<dbReference type="InterPro" id="IPR030395">
    <property type="entry name" value="GP_PDE_dom"/>
</dbReference>
<evidence type="ECO:0000256" key="4">
    <source>
        <dbReference type="ARBA" id="ARBA00022798"/>
    </source>
</evidence>
<evidence type="ECO:0000256" key="1">
    <source>
        <dbReference type="ARBA" id="ARBA00007277"/>
    </source>
</evidence>
<evidence type="ECO:0000259" key="8">
    <source>
        <dbReference type="PROSITE" id="PS51704"/>
    </source>
</evidence>
<comment type="catalytic activity">
    <reaction evidence="6">
        <text>a sn-glycero-3-phosphodiester + H2O = an alcohol + sn-glycerol 3-phosphate + H(+)</text>
        <dbReference type="Rhea" id="RHEA:12969"/>
        <dbReference type="ChEBI" id="CHEBI:15377"/>
        <dbReference type="ChEBI" id="CHEBI:15378"/>
        <dbReference type="ChEBI" id="CHEBI:30879"/>
        <dbReference type="ChEBI" id="CHEBI:57597"/>
        <dbReference type="ChEBI" id="CHEBI:83408"/>
        <dbReference type="EC" id="3.1.4.46"/>
    </reaction>
</comment>
<proteinExistence type="inferred from homology"/>
<comment type="caution">
    <text evidence="9">The sequence shown here is derived from an EMBL/GenBank/DDBJ whole genome shotgun (WGS) entry which is preliminary data.</text>
</comment>
<dbReference type="Pfam" id="PF03009">
    <property type="entry name" value="GDPD"/>
    <property type="match status" value="1"/>
</dbReference>
<evidence type="ECO:0000256" key="5">
    <source>
        <dbReference type="ARBA" id="ARBA00022801"/>
    </source>
</evidence>
<comment type="similarity">
    <text evidence="1">Belongs to the glycerophosphoryl diester phosphodiesterase family.</text>
</comment>
<gene>
    <name evidence="9" type="ORF">E4P82_07945</name>
</gene>
<dbReference type="PANTHER" id="PTHR43620">
    <property type="entry name" value="GLYCEROPHOSPHORYL DIESTER PHOSPHODIESTERASE"/>
    <property type="match status" value="1"/>
</dbReference>
<sequence>MLRKSINTLTVAVALLATAPVLATADDSDGDLDKNSNSGKNNSIQLGPRPFYLVDGMDEGRLKDRLTQCKSGPFYRTDFSIGHRGAALQFPEHSDASYMAGARMGAGIVECDVTFTKDGELVCRHSECDLHTTTNIVATPLNAKCTTPWSGPNSSPQCCTSDLTLDEFESLEAKMDASNPSAATAQGYLGGTASWRTDLYTGRAHVVTFKESIALNQANGVKHTPELKSATHQDRIDAIFGGQEQYAQQFADTMKNAGVKPQDTWPQSFNLEDIFYWIDHTQYGKQAAYLLDYDTDKDDVIIQAPYDAMDRTEFLQMLKKRGVKVIAPSISALLRVTDSGDIVPSPFAKDLKRMGFDIIAWTFERADLRQGASKAGYYYDFDPTGVAIKKDSDMYKALDVLAKDVKILGIFSDWPATVTYYANCMGLK</sequence>
<dbReference type="Gene3D" id="3.20.20.190">
    <property type="entry name" value="Phosphatidylinositol (PI) phosphodiesterase"/>
    <property type="match status" value="1"/>
</dbReference>
<dbReference type="PROSITE" id="PS51704">
    <property type="entry name" value="GP_PDE"/>
    <property type="match status" value="1"/>
</dbReference>
<feature type="domain" description="GP-PDE" evidence="8">
    <location>
        <begin position="78"/>
        <end position="392"/>
    </location>
</feature>
<keyword evidence="5" id="KW-0378">Hydrolase</keyword>
<keyword evidence="10" id="KW-1185">Reference proteome</keyword>
<keyword evidence="4" id="KW-0319">Glycerol metabolism</keyword>
<dbReference type="RefSeq" id="WP_169248398.1">
    <property type="nucleotide sequence ID" value="NZ_SPMZ01000021.1"/>
</dbReference>
<evidence type="ECO:0000256" key="7">
    <source>
        <dbReference type="SAM" id="SignalP"/>
    </source>
</evidence>
<dbReference type="InterPro" id="IPR017946">
    <property type="entry name" value="PLC-like_Pdiesterase_TIM-brl"/>
</dbReference>
<feature type="signal peptide" evidence="7">
    <location>
        <begin position="1"/>
        <end position="25"/>
    </location>
</feature>
<evidence type="ECO:0000256" key="3">
    <source>
        <dbReference type="ARBA" id="ARBA00022729"/>
    </source>
</evidence>
<organism evidence="9 10">
    <name type="scientific">Candidatus Competibacter phosphatis</name>
    <dbReference type="NCBI Taxonomy" id="221280"/>
    <lineage>
        <taxon>Bacteria</taxon>
        <taxon>Pseudomonadati</taxon>
        <taxon>Pseudomonadota</taxon>
        <taxon>Gammaproteobacteria</taxon>
        <taxon>Candidatus Competibacteraceae</taxon>
        <taxon>Candidatus Competibacter</taxon>
    </lineage>
</organism>
<dbReference type="EC" id="3.1.4.46" evidence="2"/>
<evidence type="ECO:0000256" key="6">
    <source>
        <dbReference type="ARBA" id="ARBA00047512"/>
    </source>
</evidence>
<evidence type="ECO:0000256" key="2">
    <source>
        <dbReference type="ARBA" id="ARBA00012247"/>
    </source>
</evidence>
<evidence type="ECO:0000313" key="10">
    <source>
        <dbReference type="Proteomes" id="UP000760480"/>
    </source>
</evidence>
<keyword evidence="3 7" id="KW-0732">Signal</keyword>
<name>A0ABX1TM29_9GAMM</name>
<dbReference type="Proteomes" id="UP000760480">
    <property type="component" value="Unassembled WGS sequence"/>
</dbReference>
<protein>
    <recommendedName>
        <fullName evidence="2">glycerophosphodiester phosphodiesterase</fullName>
        <ecNumber evidence="2">3.1.4.46</ecNumber>
    </recommendedName>
</protein>
<dbReference type="SUPFAM" id="SSF51695">
    <property type="entry name" value="PLC-like phosphodiesterases"/>
    <property type="match status" value="1"/>
</dbReference>
<accession>A0ABX1TM29</accession>
<feature type="chain" id="PRO_5047347407" description="glycerophosphodiester phosphodiesterase" evidence="7">
    <location>
        <begin position="26"/>
        <end position="428"/>
    </location>
</feature>
<dbReference type="PANTHER" id="PTHR43620:SF7">
    <property type="entry name" value="GLYCEROPHOSPHODIESTER PHOSPHODIESTERASE GDPD5-RELATED"/>
    <property type="match status" value="1"/>
</dbReference>
<reference evidence="9 10" key="1">
    <citation type="submission" date="2019-03" db="EMBL/GenBank/DDBJ databases">
        <title>Metabolic reconstructions from genomes of highly enriched 'Candidatus Accumulibacter' and 'Candidatus Competibacter' bioreactor populations.</title>
        <authorList>
            <person name="Annavajhala M.K."/>
            <person name="Welles L."/>
            <person name="Abbas B."/>
            <person name="Sorokin D."/>
            <person name="Park H."/>
            <person name="Van Loosdrecht M."/>
            <person name="Chandran K."/>
        </authorList>
    </citation>
    <scope>NUCLEOTIDE SEQUENCE [LARGE SCALE GENOMIC DNA]</scope>
    <source>
        <strain evidence="9 10">SBR_G</strain>
    </source>
</reference>
<evidence type="ECO:0000313" key="9">
    <source>
        <dbReference type="EMBL" id="NMQ19139.1"/>
    </source>
</evidence>
<dbReference type="EMBL" id="SPMZ01000021">
    <property type="protein sequence ID" value="NMQ19139.1"/>
    <property type="molecule type" value="Genomic_DNA"/>
</dbReference>